<protein>
    <recommendedName>
        <fullName evidence="1">diguanylate cyclase</fullName>
        <ecNumber evidence="1">2.7.7.65</ecNumber>
    </recommendedName>
</protein>
<sequence>MHIHRWVFILSLVFFSVMVQADSGLAGVTWHIEAIAEDQPFRQHVDDPIALSNWQVLDQPSHVLTQGFSASAYWLRLSLENLQERPLSAVLMIEVPWLDYIDVYQAGYDESMQRLAAMGDLRPYQRANFAFTFPKVEVVIPAGQSYLYLRVESQEALIVPIALVSPQQHTEVAIYQGVYFGLLYGGLLIISVYNVFLFLIFRNRDNLYYVLFVATFILGSASYNGLLYHFGLHQYPKVATEIHPHLFFLYQYVGLIFISRLLNIKNDYPIVYKLIKGFAGLLVITHIVMIAVNSAYFSQTVSVVTSGFYGLVLFSTCVYIFGKRGLTSVLATYGVFSSLIGTLITTLTVVSVVPYTFATFRSIEFGFVIDAVLLSFALAANKKYMFKVRERMQTYLLQQENLKKIELEALVKERTENLESVNQKLTRLAVTDELTQLLNRSGGNTSLQDSINCYYRYNRIFSIMMIDIDFFKKVNDSYGHQVGDAVLVAVAKIIKDSVRACDVCCRWGGEEFLIVCPESDMAGAKRVASEILTKVRESKMHPVETITLSIGLAEVKPGDDINSVIANADSQLYRAKTEGRNRISSVVESS</sequence>
<keyword evidence="3" id="KW-0472">Membrane</keyword>
<feature type="transmembrane region" description="Helical" evidence="3">
    <location>
        <begin position="208"/>
        <end position="230"/>
    </location>
</feature>
<dbReference type="NCBIfam" id="TIGR00254">
    <property type="entry name" value="GGDEF"/>
    <property type="match status" value="1"/>
</dbReference>
<keyword evidence="5" id="KW-0808">Transferase</keyword>
<dbReference type="EMBL" id="JAXAFO010000013">
    <property type="protein sequence ID" value="MDX6849630.1"/>
    <property type="molecule type" value="Genomic_DNA"/>
</dbReference>
<feature type="transmembrane region" description="Helical" evidence="3">
    <location>
        <begin position="303"/>
        <end position="321"/>
    </location>
</feature>
<feature type="transmembrane region" description="Helical" evidence="3">
    <location>
        <begin position="242"/>
        <end position="262"/>
    </location>
</feature>
<dbReference type="GO" id="GO:0052621">
    <property type="term" value="F:diguanylate cyclase activity"/>
    <property type="evidence" value="ECO:0007669"/>
    <property type="project" value="UniProtKB-EC"/>
</dbReference>
<dbReference type="CDD" id="cd01949">
    <property type="entry name" value="GGDEF"/>
    <property type="match status" value="1"/>
</dbReference>
<dbReference type="EC" id="2.7.7.65" evidence="1"/>
<evidence type="ECO:0000313" key="6">
    <source>
        <dbReference type="Proteomes" id="UP001273505"/>
    </source>
</evidence>
<dbReference type="PANTHER" id="PTHR45138">
    <property type="entry name" value="REGULATORY COMPONENTS OF SENSORY TRANSDUCTION SYSTEM"/>
    <property type="match status" value="1"/>
</dbReference>
<dbReference type="Pfam" id="PF07696">
    <property type="entry name" value="7TMR-DISMED2"/>
    <property type="match status" value="1"/>
</dbReference>
<dbReference type="SMART" id="SM00267">
    <property type="entry name" value="GGDEF"/>
    <property type="match status" value="1"/>
</dbReference>
<keyword evidence="5" id="KW-0548">Nucleotidyltransferase</keyword>
<evidence type="ECO:0000256" key="2">
    <source>
        <dbReference type="ARBA" id="ARBA00034247"/>
    </source>
</evidence>
<keyword evidence="6" id="KW-1185">Reference proteome</keyword>
<dbReference type="RefSeq" id="WP_302724886.1">
    <property type="nucleotide sequence ID" value="NZ_JAULRU010000823.1"/>
</dbReference>
<dbReference type="SUPFAM" id="SSF55073">
    <property type="entry name" value="Nucleotide cyclase"/>
    <property type="match status" value="1"/>
</dbReference>
<feature type="transmembrane region" description="Helical" evidence="3">
    <location>
        <begin position="274"/>
        <end position="297"/>
    </location>
</feature>
<dbReference type="PROSITE" id="PS50887">
    <property type="entry name" value="GGDEF"/>
    <property type="match status" value="1"/>
</dbReference>
<dbReference type="Gene3D" id="3.30.70.270">
    <property type="match status" value="1"/>
</dbReference>
<dbReference type="InterPro" id="IPR050469">
    <property type="entry name" value="Diguanylate_Cyclase"/>
</dbReference>
<accession>A0ABU4RXK5</accession>
<reference evidence="5 6" key="1">
    <citation type="submission" date="2023-11" db="EMBL/GenBank/DDBJ databases">
        <title>Gilvimarinus fulvus sp. nov., isolated from the surface of Kelp.</title>
        <authorList>
            <person name="Sun Y.Y."/>
            <person name="Gong Y."/>
            <person name="Du Z.J."/>
        </authorList>
    </citation>
    <scope>NUCLEOTIDE SEQUENCE [LARGE SCALE GENOMIC DNA]</scope>
    <source>
        <strain evidence="5 6">SDUM040013</strain>
    </source>
</reference>
<dbReference type="InterPro" id="IPR043128">
    <property type="entry name" value="Rev_trsase/Diguanyl_cyclase"/>
</dbReference>
<keyword evidence="3" id="KW-1133">Transmembrane helix</keyword>
<dbReference type="Gene3D" id="2.60.40.2380">
    <property type="match status" value="1"/>
</dbReference>
<dbReference type="InterPro" id="IPR011622">
    <property type="entry name" value="7TMR_DISM_rcpt_extracell_dom2"/>
</dbReference>
<comment type="caution">
    <text evidence="5">The sequence shown here is derived from an EMBL/GenBank/DDBJ whole genome shotgun (WGS) entry which is preliminary data.</text>
</comment>
<dbReference type="InterPro" id="IPR029787">
    <property type="entry name" value="Nucleotide_cyclase"/>
</dbReference>
<evidence type="ECO:0000259" key="4">
    <source>
        <dbReference type="PROSITE" id="PS50887"/>
    </source>
</evidence>
<comment type="catalytic activity">
    <reaction evidence="2">
        <text>2 GTP = 3',3'-c-di-GMP + 2 diphosphate</text>
        <dbReference type="Rhea" id="RHEA:24898"/>
        <dbReference type="ChEBI" id="CHEBI:33019"/>
        <dbReference type="ChEBI" id="CHEBI:37565"/>
        <dbReference type="ChEBI" id="CHEBI:58805"/>
        <dbReference type="EC" id="2.7.7.65"/>
    </reaction>
</comment>
<feature type="transmembrane region" description="Helical" evidence="3">
    <location>
        <begin position="363"/>
        <end position="381"/>
    </location>
</feature>
<dbReference type="InterPro" id="IPR000160">
    <property type="entry name" value="GGDEF_dom"/>
</dbReference>
<dbReference type="InterPro" id="IPR011623">
    <property type="entry name" value="7TMR_DISM_rcpt_extracell_dom1"/>
</dbReference>
<organism evidence="5 6">
    <name type="scientific">Gilvimarinus gilvus</name>
    <dbReference type="NCBI Taxonomy" id="3058038"/>
    <lineage>
        <taxon>Bacteria</taxon>
        <taxon>Pseudomonadati</taxon>
        <taxon>Pseudomonadota</taxon>
        <taxon>Gammaproteobacteria</taxon>
        <taxon>Cellvibrionales</taxon>
        <taxon>Cellvibrionaceae</taxon>
        <taxon>Gilvimarinus</taxon>
    </lineage>
</organism>
<name>A0ABU4RXK5_9GAMM</name>
<proteinExistence type="predicted"/>
<evidence type="ECO:0000313" key="5">
    <source>
        <dbReference type="EMBL" id="MDX6849630.1"/>
    </source>
</evidence>
<keyword evidence="3" id="KW-0812">Transmembrane</keyword>
<dbReference type="PANTHER" id="PTHR45138:SF9">
    <property type="entry name" value="DIGUANYLATE CYCLASE DGCM-RELATED"/>
    <property type="match status" value="1"/>
</dbReference>
<dbReference type="Pfam" id="PF07695">
    <property type="entry name" value="7TMR-DISM_7TM"/>
    <property type="match status" value="1"/>
</dbReference>
<evidence type="ECO:0000256" key="3">
    <source>
        <dbReference type="SAM" id="Phobius"/>
    </source>
</evidence>
<dbReference type="Proteomes" id="UP001273505">
    <property type="component" value="Unassembled WGS sequence"/>
</dbReference>
<feature type="transmembrane region" description="Helical" evidence="3">
    <location>
        <begin position="178"/>
        <end position="201"/>
    </location>
</feature>
<gene>
    <name evidence="5" type="ORF">SCD92_09670</name>
</gene>
<feature type="domain" description="GGDEF" evidence="4">
    <location>
        <begin position="459"/>
        <end position="588"/>
    </location>
</feature>
<dbReference type="Pfam" id="PF00990">
    <property type="entry name" value="GGDEF"/>
    <property type="match status" value="1"/>
</dbReference>
<feature type="transmembrane region" description="Helical" evidence="3">
    <location>
        <begin position="333"/>
        <end position="357"/>
    </location>
</feature>
<evidence type="ECO:0000256" key="1">
    <source>
        <dbReference type="ARBA" id="ARBA00012528"/>
    </source>
</evidence>